<evidence type="ECO:0000313" key="12">
    <source>
        <dbReference type="EMBL" id="WVT05053.1"/>
    </source>
</evidence>
<name>A0ABZ2BDG2_9HYPH</name>
<dbReference type="PANTHER" id="PTHR42743:SF11">
    <property type="entry name" value="AMINODEOXYCHORISMATE LYASE"/>
    <property type="match status" value="1"/>
</dbReference>
<dbReference type="Gene3D" id="3.20.10.10">
    <property type="entry name" value="D-amino Acid Aminotransferase, subunit A, domain 2"/>
    <property type="match status" value="1"/>
</dbReference>
<evidence type="ECO:0000256" key="9">
    <source>
        <dbReference type="ARBA" id="ARBA00048212"/>
    </source>
</evidence>
<dbReference type="EMBL" id="CP133148">
    <property type="protein sequence ID" value="WVT05053.1"/>
    <property type="molecule type" value="Genomic_DNA"/>
</dbReference>
<comment type="catalytic activity">
    <reaction evidence="11">
        <text>L-leucine + 2-oxoglutarate = 4-methyl-2-oxopentanoate + L-glutamate</text>
        <dbReference type="Rhea" id="RHEA:18321"/>
        <dbReference type="ChEBI" id="CHEBI:16810"/>
        <dbReference type="ChEBI" id="CHEBI:17865"/>
        <dbReference type="ChEBI" id="CHEBI:29985"/>
        <dbReference type="ChEBI" id="CHEBI:57427"/>
        <dbReference type="EC" id="2.6.1.42"/>
    </reaction>
</comment>
<dbReference type="EC" id="2.6.1.42" evidence="6"/>
<dbReference type="InterPro" id="IPR043131">
    <property type="entry name" value="BCAT-like_N"/>
</dbReference>
<dbReference type="NCBIfam" id="NF005209">
    <property type="entry name" value="PRK06680.1"/>
    <property type="match status" value="1"/>
</dbReference>
<evidence type="ECO:0000256" key="3">
    <source>
        <dbReference type="ARBA" id="ARBA00004931"/>
    </source>
</evidence>
<dbReference type="InterPro" id="IPR043132">
    <property type="entry name" value="BCAT-like_C"/>
</dbReference>
<dbReference type="InterPro" id="IPR001544">
    <property type="entry name" value="Aminotrans_IV"/>
</dbReference>
<evidence type="ECO:0000256" key="4">
    <source>
        <dbReference type="ARBA" id="ARBA00005072"/>
    </source>
</evidence>
<dbReference type="InterPro" id="IPR036038">
    <property type="entry name" value="Aminotransferase-like"/>
</dbReference>
<comment type="function">
    <text evidence="1">Acts on leucine, isoleucine and valine.</text>
</comment>
<comment type="pathway">
    <text evidence="2">Amino-acid biosynthesis; L-isoleucine biosynthesis; L-isoleucine from 2-oxobutanoate: step 4/4.</text>
</comment>
<evidence type="ECO:0000256" key="2">
    <source>
        <dbReference type="ARBA" id="ARBA00004824"/>
    </source>
</evidence>
<evidence type="ECO:0000256" key="7">
    <source>
        <dbReference type="ARBA" id="ARBA00014472"/>
    </source>
</evidence>
<evidence type="ECO:0000256" key="6">
    <source>
        <dbReference type="ARBA" id="ARBA00013053"/>
    </source>
</evidence>
<keyword evidence="13" id="KW-1185">Reference proteome</keyword>
<evidence type="ECO:0000256" key="10">
    <source>
        <dbReference type="ARBA" id="ARBA00048798"/>
    </source>
</evidence>
<comment type="catalytic activity">
    <reaction evidence="10">
        <text>L-isoleucine + 2-oxoglutarate = (S)-3-methyl-2-oxopentanoate + L-glutamate</text>
        <dbReference type="Rhea" id="RHEA:24801"/>
        <dbReference type="ChEBI" id="CHEBI:16810"/>
        <dbReference type="ChEBI" id="CHEBI:29985"/>
        <dbReference type="ChEBI" id="CHEBI:35146"/>
        <dbReference type="ChEBI" id="CHEBI:58045"/>
        <dbReference type="EC" id="2.6.1.42"/>
    </reaction>
</comment>
<reference evidence="12" key="1">
    <citation type="submission" date="2023-08" db="EMBL/GenBank/DDBJ databases">
        <title>Complete genome sequence of Sinorhizobium chiapanecum ITTG S70 isolated from Acaciella angustissima nodules in Chiapas-Mexico.</title>
        <authorList>
            <person name="Rincon-Rosales R."/>
            <person name="Rogel M.A."/>
            <person name="Rincon-Medina C.I."/>
            <person name="Guerrero G."/>
            <person name="Manzano-Gomez L.A."/>
            <person name="Lopez-Lopez A."/>
            <person name="Rincon Molina F.A."/>
            <person name="Martinez-Romero E."/>
        </authorList>
    </citation>
    <scope>NUCLEOTIDE SEQUENCE</scope>
    <source>
        <strain evidence="12">ITTG S70</strain>
    </source>
</reference>
<dbReference type="SUPFAM" id="SSF56752">
    <property type="entry name" value="D-aminoacid aminotransferase-like PLP-dependent enzymes"/>
    <property type="match status" value="1"/>
</dbReference>
<dbReference type="RefSeq" id="WP_331374158.1">
    <property type="nucleotide sequence ID" value="NZ_CP133148.1"/>
</dbReference>
<keyword evidence="8" id="KW-0028">Amino-acid biosynthesis</keyword>
<dbReference type="CDD" id="cd01558">
    <property type="entry name" value="D-AAT_like"/>
    <property type="match status" value="1"/>
</dbReference>
<comment type="catalytic activity">
    <reaction evidence="9">
        <text>L-valine + 2-oxoglutarate = 3-methyl-2-oxobutanoate + L-glutamate</text>
        <dbReference type="Rhea" id="RHEA:24813"/>
        <dbReference type="ChEBI" id="CHEBI:11851"/>
        <dbReference type="ChEBI" id="CHEBI:16810"/>
        <dbReference type="ChEBI" id="CHEBI:29985"/>
        <dbReference type="ChEBI" id="CHEBI:57762"/>
        <dbReference type="EC" id="2.6.1.42"/>
    </reaction>
</comment>
<dbReference type="Pfam" id="PF01063">
    <property type="entry name" value="Aminotran_4"/>
    <property type="match status" value="1"/>
</dbReference>
<proteinExistence type="inferred from homology"/>
<evidence type="ECO:0000256" key="11">
    <source>
        <dbReference type="ARBA" id="ARBA00049229"/>
    </source>
</evidence>
<evidence type="ECO:0000256" key="8">
    <source>
        <dbReference type="ARBA" id="ARBA00023304"/>
    </source>
</evidence>
<gene>
    <name evidence="12" type="ORF">RB548_06515</name>
</gene>
<comment type="pathway">
    <text evidence="4">Amino-acid biosynthesis; L-leucine biosynthesis; L-leucine from 3-methyl-2-oxobutanoate: step 4/4.</text>
</comment>
<protein>
    <recommendedName>
        <fullName evidence="7">Probable branched-chain-amino-acid aminotransferase</fullName>
        <ecNumber evidence="6">2.6.1.42</ecNumber>
    </recommendedName>
</protein>
<dbReference type="Gene3D" id="3.30.470.10">
    <property type="match status" value="1"/>
</dbReference>
<sequence length="287" mass="31716">MPRIAYVNGAYVPHSEAAVHVEDRGYQFADGVYEVCEVRHGFIVDLSRHLNRLDRSLRELQIGWPMSRAALTHVIREVLRRNRVRNGLFYLQVTRGVARRDHAFPAKDTPPSLVVTAKRTDAAAIAKKNAEGIAAITVPENRWDRVDIKSVGLLPNVLARQKAREVGAQEAIFVDADGLVKEGAATNVWIVDGDGTLRTRPAEHGILRGITRRTLMDVAKPLGLKIEEKPFSVEEMLTAREVFVTAATSICFPVVSIDGKTIGNGHPGSIAQNIREAFFDIAEKTLI</sequence>
<evidence type="ECO:0000313" key="13">
    <source>
        <dbReference type="Proteomes" id="UP001432360"/>
    </source>
</evidence>
<dbReference type="InterPro" id="IPR050571">
    <property type="entry name" value="Class-IV_PLP-Dep_Aminotrnsfr"/>
</dbReference>
<dbReference type="PANTHER" id="PTHR42743">
    <property type="entry name" value="AMINO-ACID AMINOTRANSFERASE"/>
    <property type="match status" value="1"/>
</dbReference>
<dbReference type="Proteomes" id="UP001432360">
    <property type="component" value="Chromosome"/>
</dbReference>
<organism evidence="12 13">
    <name type="scientific">Sinorhizobium chiapasense</name>
    <dbReference type="NCBI Taxonomy" id="501572"/>
    <lineage>
        <taxon>Bacteria</taxon>
        <taxon>Pseudomonadati</taxon>
        <taxon>Pseudomonadota</taxon>
        <taxon>Alphaproteobacteria</taxon>
        <taxon>Hyphomicrobiales</taxon>
        <taxon>Rhizobiaceae</taxon>
        <taxon>Sinorhizobium/Ensifer group</taxon>
        <taxon>Sinorhizobium</taxon>
    </lineage>
</organism>
<evidence type="ECO:0000256" key="1">
    <source>
        <dbReference type="ARBA" id="ARBA00003109"/>
    </source>
</evidence>
<comment type="similarity">
    <text evidence="5">Belongs to the class-IV pyridoxal-phosphate-dependent aminotransferase family.</text>
</comment>
<comment type="pathway">
    <text evidence="3">Amino-acid biosynthesis; L-valine biosynthesis; L-valine from pyruvate: step 4/4.</text>
</comment>
<keyword evidence="8" id="KW-0100">Branched-chain amino acid biosynthesis</keyword>
<accession>A0ABZ2BDG2</accession>
<evidence type="ECO:0000256" key="5">
    <source>
        <dbReference type="ARBA" id="ARBA00009320"/>
    </source>
</evidence>